<dbReference type="EMBL" id="AZFZ01000034">
    <property type="protein sequence ID" value="KRM43411.1"/>
    <property type="molecule type" value="Genomic_DNA"/>
</dbReference>
<evidence type="ECO:0000313" key="2">
    <source>
        <dbReference type="EMBL" id="KRM43411.1"/>
    </source>
</evidence>
<accession>A0A0R1YWN8</accession>
<organism evidence="2 3">
    <name type="scientific">Lentilactobacillus parafarraginis DSM 18390 = JCM 14109</name>
    <dbReference type="NCBI Taxonomy" id="1423786"/>
    <lineage>
        <taxon>Bacteria</taxon>
        <taxon>Bacillati</taxon>
        <taxon>Bacillota</taxon>
        <taxon>Bacilli</taxon>
        <taxon>Lactobacillales</taxon>
        <taxon>Lactobacillaceae</taxon>
        <taxon>Lentilactobacillus</taxon>
    </lineage>
</organism>
<proteinExistence type="predicted"/>
<feature type="transmembrane region" description="Helical" evidence="1">
    <location>
        <begin position="39"/>
        <end position="58"/>
    </location>
</feature>
<feature type="transmembrane region" description="Helical" evidence="1">
    <location>
        <begin position="6"/>
        <end position="27"/>
    </location>
</feature>
<keyword evidence="1" id="KW-1133">Transmembrane helix</keyword>
<dbReference type="AlphaFoldDB" id="A0A0R1YWN8"/>
<reference evidence="2 3" key="1">
    <citation type="journal article" date="2015" name="Genome Announc.">
        <title>Expanding the biotechnology potential of lactobacilli through comparative genomics of 213 strains and associated genera.</title>
        <authorList>
            <person name="Sun Z."/>
            <person name="Harris H.M."/>
            <person name="McCann A."/>
            <person name="Guo C."/>
            <person name="Argimon S."/>
            <person name="Zhang W."/>
            <person name="Yang X."/>
            <person name="Jeffery I.B."/>
            <person name="Cooney J.C."/>
            <person name="Kagawa T.F."/>
            <person name="Liu W."/>
            <person name="Song Y."/>
            <person name="Salvetti E."/>
            <person name="Wrobel A."/>
            <person name="Rasinkangas P."/>
            <person name="Parkhill J."/>
            <person name="Rea M.C."/>
            <person name="O'Sullivan O."/>
            <person name="Ritari J."/>
            <person name="Douillard F.P."/>
            <person name="Paul Ross R."/>
            <person name="Yang R."/>
            <person name="Briner A.E."/>
            <person name="Felis G.E."/>
            <person name="de Vos W.M."/>
            <person name="Barrangou R."/>
            <person name="Klaenhammer T.R."/>
            <person name="Caufield P.W."/>
            <person name="Cui Y."/>
            <person name="Zhang H."/>
            <person name="O'Toole P.W."/>
        </authorList>
    </citation>
    <scope>NUCLEOTIDE SEQUENCE [LARGE SCALE GENOMIC DNA]</scope>
    <source>
        <strain evidence="2 3">DSM 18390</strain>
    </source>
</reference>
<dbReference type="PATRIC" id="fig|1423786.4.peg.1675"/>
<protein>
    <submittedName>
        <fullName evidence="2">Uncharacterized protein</fullName>
    </submittedName>
</protein>
<evidence type="ECO:0000313" key="3">
    <source>
        <dbReference type="Proteomes" id="UP000051010"/>
    </source>
</evidence>
<comment type="caution">
    <text evidence="2">The sequence shown here is derived from an EMBL/GenBank/DDBJ whole genome shotgun (WGS) entry which is preliminary data.</text>
</comment>
<name>A0A0R1YWN8_9LACO</name>
<dbReference type="Proteomes" id="UP000051010">
    <property type="component" value="Unassembled WGS sequence"/>
</dbReference>
<sequence>MMIDQLFDVITKLSSYAMVIFFALFAYSKIAKKPQKYPYGKYALVSLLLMIVFGTLFFNSPRGKAVLKRGAQIQSSQTTSSHQNRATTMAVRKTVKSTTLLFTHHLTLTERAGVLEIRVRDQKDTLTSFKLTTVAIIKAIKHSDYQKYKKFKIRFEKATDSGIRPVLSLTITSTAIAKADLNHLKITDLKRISENYYEAR</sequence>
<evidence type="ECO:0000256" key="1">
    <source>
        <dbReference type="SAM" id="Phobius"/>
    </source>
</evidence>
<gene>
    <name evidence="2" type="ORF">FD47_GL001569</name>
</gene>
<keyword evidence="1" id="KW-0812">Transmembrane</keyword>
<keyword evidence="1" id="KW-0472">Membrane</keyword>